<dbReference type="InterPro" id="IPR017871">
    <property type="entry name" value="ABC_transporter-like_CS"/>
</dbReference>
<dbReference type="GO" id="GO:0016887">
    <property type="term" value="F:ATP hydrolysis activity"/>
    <property type="evidence" value="ECO:0007669"/>
    <property type="project" value="InterPro"/>
</dbReference>
<keyword evidence="3" id="KW-1003">Cell membrane</keyword>
<evidence type="ECO:0000256" key="4">
    <source>
        <dbReference type="ARBA" id="ARBA00022967"/>
    </source>
</evidence>
<dbReference type="eggNOG" id="arCOG00181">
    <property type="taxonomic scope" value="Archaea"/>
</dbReference>
<dbReference type="InterPro" id="IPR050388">
    <property type="entry name" value="ABC_Ni/Peptide_Import"/>
</dbReference>
<keyword evidence="2" id="KW-0813">Transport</keyword>
<dbReference type="InterPro" id="IPR003439">
    <property type="entry name" value="ABC_transporter-like_ATP-bd"/>
</dbReference>
<evidence type="ECO:0000256" key="2">
    <source>
        <dbReference type="ARBA" id="ARBA00022448"/>
    </source>
</evidence>
<dbReference type="Proteomes" id="UP000030710">
    <property type="component" value="Unassembled WGS sequence"/>
</dbReference>
<evidence type="ECO:0000313" key="9">
    <source>
        <dbReference type="Proteomes" id="UP000030710"/>
    </source>
</evidence>
<keyword evidence="6" id="KW-0472">Membrane</keyword>
<evidence type="ECO:0000256" key="5">
    <source>
        <dbReference type="ARBA" id="ARBA00023065"/>
    </source>
</evidence>
<dbReference type="EMBL" id="KE356561">
    <property type="protein sequence ID" value="ERG96424.1"/>
    <property type="molecule type" value="Genomic_DNA"/>
</dbReference>
<dbReference type="PANTHER" id="PTHR43297">
    <property type="entry name" value="OLIGOPEPTIDE TRANSPORT ATP-BINDING PROTEIN APPD"/>
    <property type="match status" value="1"/>
</dbReference>
<evidence type="ECO:0000256" key="3">
    <source>
        <dbReference type="ARBA" id="ARBA00022475"/>
    </source>
</evidence>
<evidence type="ECO:0000259" key="7">
    <source>
        <dbReference type="Pfam" id="PF00005"/>
    </source>
</evidence>
<dbReference type="GO" id="GO:0005524">
    <property type="term" value="F:ATP binding"/>
    <property type="evidence" value="ECO:0007669"/>
    <property type="project" value="InterPro"/>
</dbReference>
<dbReference type="Pfam" id="PF00005">
    <property type="entry name" value="ABC_tran"/>
    <property type="match status" value="1"/>
</dbReference>
<protein>
    <submittedName>
        <fullName evidence="8">ABC-type dipeptide/oligopeptide/nickel transport system, ATPase component</fullName>
    </submittedName>
</protein>
<dbReference type="HOGENOM" id="CLU_000604_1_23_2"/>
<keyword evidence="5" id="KW-0406">Ion transport</keyword>
<evidence type="ECO:0000313" key="8">
    <source>
        <dbReference type="EMBL" id="ERG96424.1"/>
    </source>
</evidence>
<dbReference type="RefSeq" id="WP_021055889.1">
    <property type="nucleotide sequence ID" value="NZ_KE356561.1"/>
</dbReference>
<sequence length="186" mass="20556">MTLLNVDDLVVRYDTQGEPLHSVNNVSFSIEHGVNYALSGESASGKSTTAKAVLDLLPDHAVIESGDIEFEGRDLRSMTPVEHRDILWEEIAFIPQTAIDALDPVMTVGAQICQAIKTHREVSERSARRRSRELLETVGLDPEWTDEYPHRLSGGMRQRVVIAMALALNPKLIIADEPTTGLDTIV</sequence>
<keyword evidence="4" id="KW-1278">Translocase</keyword>
<organism evidence="8 9">
    <name type="scientific">Haloquadratum walsbyi J07HQW2</name>
    <dbReference type="NCBI Taxonomy" id="1238425"/>
    <lineage>
        <taxon>Archaea</taxon>
        <taxon>Methanobacteriati</taxon>
        <taxon>Methanobacteriota</taxon>
        <taxon>Stenosarchaea group</taxon>
        <taxon>Halobacteria</taxon>
        <taxon>Halobacteriales</taxon>
        <taxon>Haloferacaceae</taxon>
        <taxon>Haloquadratum</taxon>
    </lineage>
</organism>
<dbReference type="GO" id="GO:0016020">
    <property type="term" value="C:membrane"/>
    <property type="evidence" value="ECO:0007669"/>
    <property type="project" value="UniProtKB-SubCell"/>
</dbReference>
<evidence type="ECO:0000256" key="6">
    <source>
        <dbReference type="ARBA" id="ARBA00023136"/>
    </source>
</evidence>
<dbReference type="AlphaFoldDB" id="U1N0T1"/>
<comment type="subcellular location">
    <subcellularLocation>
        <location evidence="1">Membrane</location>
    </subcellularLocation>
</comment>
<gene>
    <name evidence="8" type="ORF">J07HQW2_02903</name>
</gene>
<accession>U1N0T1</accession>
<dbReference type="InterPro" id="IPR027417">
    <property type="entry name" value="P-loop_NTPase"/>
</dbReference>
<dbReference type="Gene3D" id="3.40.50.300">
    <property type="entry name" value="P-loop containing nucleotide triphosphate hydrolases"/>
    <property type="match status" value="1"/>
</dbReference>
<reference evidence="8 9" key="1">
    <citation type="journal article" date="2013" name="PLoS ONE">
        <title>Assembly-driven community genomics of a hypersaline microbial ecosystem.</title>
        <authorList>
            <person name="Podell S."/>
            <person name="Ugalde J.A."/>
            <person name="Narasingarao P."/>
            <person name="Banfield J.F."/>
            <person name="Heidelberg K.B."/>
            <person name="Allen E.E."/>
        </authorList>
    </citation>
    <scope>NUCLEOTIDE SEQUENCE [LARGE SCALE GENOMIC DNA]</scope>
    <source>
        <strain evidence="9">J07HQW2</strain>
    </source>
</reference>
<proteinExistence type="predicted"/>
<feature type="non-terminal residue" evidence="8">
    <location>
        <position position="186"/>
    </location>
</feature>
<dbReference type="PANTHER" id="PTHR43297:SF13">
    <property type="entry name" value="NICKEL ABC TRANSPORTER, ATP-BINDING PROTEIN"/>
    <property type="match status" value="1"/>
</dbReference>
<dbReference type="PROSITE" id="PS00211">
    <property type="entry name" value="ABC_TRANSPORTER_1"/>
    <property type="match status" value="1"/>
</dbReference>
<feature type="domain" description="ABC transporter" evidence="7">
    <location>
        <begin position="23"/>
        <end position="180"/>
    </location>
</feature>
<dbReference type="STRING" id="1238425.J07HQW2_02903"/>
<evidence type="ECO:0000256" key="1">
    <source>
        <dbReference type="ARBA" id="ARBA00004370"/>
    </source>
</evidence>
<dbReference type="CDD" id="cd03257">
    <property type="entry name" value="ABC_NikE_OppD_transporters"/>
    <property type="match status" value="1"/>
</dbReference>
<dbReference type="SUPFAM" id="SSF52540">
    <property type="entry name" value="P-loop containing nucleoside triphosphate hydrolases"/>
    <property type="match status" value="1"/>
</dbReference>
<name>U1N0T1_9EURY</name>
<dbReference type="GO" id="GO:0006811">
    <property type="term" value="P:monoatomic ion transport"/>
    <property type="evidence" value="ECO:0007669"/>
    <property type="project" value="UniProtKB-KW"/>
</dbReference>